<evidence type="ECO:0000259" key="5">
    <source>
        <dbReference type="Pfam" id="PF00891"/>
    </source>
</evidence>
<evidence type="ECO:0000313" key="8">
    <source>
        <dbReference type="Proteomes" id="UP000587462"/>
    </source>
</evidence>
<evidence type="ECO:0000256" key="3">
    <source>
        <dbReference type="ARBA" id="ARBA00022691"/>
    </source>
</evidence>
<dbReference type="InterPro" id="IPR001077">
    <property type="entry name" value="COMT_C"/>
</dbReference>
<dbReference type="PROSITE" id="PS51683">
    <property type="entry name" value="SAM_OMT_II"/>
    <property type="match status" value="1"/>
</dbReference>
<feature type="domain" description="O-methyltransferase C-terminal" evidence="5">
    <location>
        <begin position="130"/>
        <end position="340"/>
    </location>
</feature>
<keyword evidence="1 7" id="KW-0489">Methyltransferase</keyword>
<gene>
    <name evidence="7" type="ORF">HG542_17485</name>
</gene>
<organism evidence="7 8">
    <name type="scientific">Streptomyces morookaense</name>
    <name type="common">Streptoverticillium morookaense</name>
    <dbReference type="NCBI Taxonomy" id="1970"/>
    <lineage>
        <taxon>Bacteria</taxon>
        <taxon>Bacillati</taxon>
        <taxon>Actinomycetota</taxon>
        <taxon>Actinomycetes</taxon>
        <taxon>Kitasatosporales</taxon>
        <taxon>Streptomycetaceae</taxon>
        <taxon>Streptomyces</taxon>
    </lineage>
</organism>
<evidence type="ECO:0000256" key="1">
    <source>
        <dbReference type="ARBA" id="ARBA00022603"/>
    </source>
</evidence>
<dbReference type="InterPro" id="IPR012967">
    <property type="entry name" value="COMT_dimerisation"/>
</dbReference>
<accession>A0A7Y7B5X6</accession>
<keyword evidence="8" id="KW-1185">Reference proteome</keyword>
<dbReference type="Gene3D" id="1.10.10.10">
    <property type="entry name" value="Winged helix-like DNA-binding domain superfamily/Winged helix DNA-binding domain"/>
    <property type="match status" value="1"/>
</dbReference>
<evidence type="ECO:0000256" key="4">
    <source>
        <dbReference type="PIRSR" id="PIRSR005739-1"/>
    </source>
</evidence>
<dbReference type="GO" id="GO:0046983">
    <property type="term" value="F:protein dimerization activity"/>
    <property type="evidence" value="ECO:0007669"/>
    <property type="project" value="InterPro"/>
</dbReference>
<evidence type="ECO:0000259" key="6">
    <source>
        <dbReference type="Pfam" id="PF08100"/>
    </source>
</evidence>
<dbReference type="PANTHER" id="PTHR43712:SF2">
    <property type="entry name" value="O-METHYLTRANSFERASE CICE"/>
    <property type="match status" value="1"/>
</dbReference>
<dbReference type="Gene3D" id="3.40.50.150">
    <property type="entry name" value="Vaccinia Virus protein VP39"/>
    <property type="match status" value="1"/>
</dbReference>
<dbReference type="InterPro" id="IPR036390">
    <property type="entry name" value="WH_DNA-bd_sf"/>
</dbReference>
<name>A0A7Y7B5X6_STRMO</name>
<dbReference type="GO" id="GO:0008171">
    <property type="term" value="F:O-methyltransferase activity"/>
    <property type="evidence" value="ECO:0007669"/>
    <property type="project" value="InterPro"/>
</dbReference>
<dbReference type="InterPro" id="IPR016461">
    <property type="entry name" value="COMT-like"/>
</dbReference>
<sequence>MNRPEHGMEPLHPTDAAALPGAVADPVARMMQLTSGAWIAQALSAAATLGVADEMAAGPRPVSEIAKAVGADETNLYRLLRALADAQVFEEIPDRRFALTPVGELLREDIHGSMRGWAHKFARPYHRAAWGQLLEVLRTGRSGFDLAHGMSGFEYLSRNPDDAESLDAEMTSIATRLTAPIVQRYDFGRFGTVVDCGGGRGALLAAILSANPRVRGVLYDLPHVVERAGQPLVEAGVLDRCELVGGSFLDSVPAGGDAYLFSQVIHNWDDTDVVRILSNCRAQMRSEDSRVLFAEYLIPDDPRQPSLSKLIDLEMMVICEPGAQHRTREDFRRLFRRAGLRLVGVTDGPGSLGLVEAALA</sequence>
<dbReference type="PANTHER" id="PTHR43712">
    <property type="entry name" value="PUTATIVE (AFU_ORTHOLOGUE AFUA_4G14580)-RELATED"/>
    <property type="match status" value="1"/>
</dbReference>
<evidence type="ECO:0000256" key="2">
    <source>
        <dbReference type="ARBA" id="ARBA00022679"/>
    </source>
</evidence>
<dbReference type="InterPro" id="IPR029063">
    <property type="entry name" value="SAM-dependent_MTases_sf"/>
</dbReference>
<dbReference type="AlphaFoldDB" id="A0A7Y7B5X6"/>
<reference evidence="7 8" key="1">
    <citation type="submission" date="2020-04" db="EMBL/GenBank/DDBJ databases">
        <title>Draft Genome Sequence of Streptomyces morookaense DSM 40503, an 8-azaguanine-producing strain.</title>
        <authorList>
            <person name="Qi J."/>
            <person name="Gao J.-M."/>
        </authorList>
    </citation>
    <scope>NUCLEOTIDE SEQUENCE [LARGE SCALE GENOMIC DNA]</scope>
    <source>
        <strain evidence="7 8">DSM 40503</strain>
    </source>
</reference>
<comment type="caution">
    <text evidence="7">The sequence shown here is derived from an EMBL/GenBank/DDBJ whole genome shotgun (WGS) entry which is preliminary data.</text>
</comment>
<feature type="domain" description="O-methyltransferase dimerisation" evidence="6">
    <location>
        <begin position="31"/>
        <end position="106"/>
    </location>
</feature>
<dbReference type="Gene3D" id="1.10.287.1350">
    <property type="match status" value="1"/>
</dbReference>
<proteinExistence type="predicted"/>
<dbReference type="EMBL" id="JABBXF010000037">
    <property type="protein sequence ID" value="NVK79449.1"/>
    <property type="molecule type" value="Genomic_DNA"/>
</dbReference>
<dbReference type="GO" id="GO:0032259">
    <property type="term" value="P:methylation"/>
    <property type="evidence" value="ECO:0007669"/>
    <property type="project" value="UniProtKB-KW"/>
</dbReference>
<feature type="active site" description="Proton acceptor" evidence="4">
    <location>
        <position position="266"/>
    </location>
</feature>
<protein>
    <submittedName>
        <fullName evidence="7">Methyltransferase</fullName>
    </submittedName>
</protein>
<dbReference type="SUPFAM" id="SSF53335">
    <property type="entry name" value="S-adenosyl-L-methionine-dependent methyltransferases"/>
    <property type="match status" value="1"/>
</dbReference>
<keyword evidence="3" id="KW-0949">S-adenosyl-L-methionine</keyword>
<dbReference type="RefSeq" id="WP_171082474.1">
    <property type="nucleotide sequence ID" value="NZ_BNBU01000001.1"/>
</dbReference>
<dbReference type="Pfam" id="PF00891">
    <property type="entry name" value="Methyltransf_2"/>
    <property type="match status" value="1"/>
</dbReference>
<dbReference type="Pfam" id="PF08100">
    <property type="entry name" value="Dimerisation"/>
    <property type="match status" value="1"/>
</dbReference>
<dbReference type="SUPFAM" id="SSF46785">
    <property type="entry name" value="Winged helix' DNA-binding domain"/>
    <property type="match status" value="1"/>
</dbReference>
<dbReference type="Proteomes" id="UP000587462">
    <property type="component" value="Unassembled WGS sequence"/>
</dbReference>
<dbReference type="InterPro" id="IPR036388">
    <property type="entry name" value="WH-like_DNA-bd_sf"/>
</dbReference>
<evidence type="ECO:0000313" key="7">
    <source>
        <dbReference type="EMBL" id="NVK79449.1"/>
    </source>
</evidence>
<keyword evidence="2 7" id="KW-0808">Transferase</keyword>
<dbReference type="PIRSF" id="PIRSF005739">
    <property type="entry name" value="O-mtase"/>
    <property type="match status" value="1"/>
</dbReference>